<gene>
    <name evidence="2" type="ORF">SAMN04488071_2376</name>
</gene>
<keyword evidence="1" id="KW-0472">Membrane</keyword>
<dbReference type="STRING" id="637679.GCA_001550055_03542"/>
<keyword evidence="1" id="KW-1133">Transmembrane helix</keyword>
<keyword evidence="1" id="KW-0812">Transmembrane</keyword>
<feature type="transmembrane region" description="Helical" evidence="1">
    <location>
        <begin position="5"/>
        <end position="23"/>
    </location>
</feature>
<evidence type="ECO:0008006" key="4">
    <source>
        <dbReference type="Google" id="ProtNLM"/>
    </source>
</evidence>
<reference evidence="2 3" key="1">
    <citation type="submission" date="2016-10" db="EMBL/GenBank/DDBJ databases">
        <authorList>
            <person name="de Groot N.N."/>
        </authorList>
    </citation>
    <scope>NUCLEOTIDE SEQUENCE [LARGE SCALE GENOMIC DNA]</scope>
    <source>
        <strain evidence="2 3">CGMCC 1.9109</strain>
    </source>
</reference>
<evidence type="ECO:0000313" key="3">
    <source>
        <dbReference type="Proteomes" id="UP000183685"/>
    </source>
</evidence>
<proteinExistence type="predicted"/>
<dbReference type="Proteomes" id="UP000183685">
    <property type="component" value="Unassembled WGS sequence"/>
</dbReference>
<dbReference type="OrthoDB" id="8481958at2"/>
<keyword evidence="3" id="KW-1185">Reference proteome</keyword>
<protein>
    <recommendedName>
        <fullName evidence="4">Transmembrane protein (PGPGW)</fullName>
    </recommendedName>
</protein>
<accession>A0A1G7B864</accession>
<organism evidence="2 3">
    <name type="scientific">Kordiimonas lacus</name>
    <dbReference type="NCBI Taxonomy" id="637679"/>
    <lineage>
        <taxon>Bacteria</taxon>
        <taxon>Pseudomonadati</taxon>
        <taxon>Pseudomonadota</taxon>
        <taxon>Alphaproteobacteria</taxon>
        <taxon>Kordiimonadales</taxon>
        <taxon>Kordiimonadaceae</taxon>
        <taxon>Kordiimonas</taxon>
    </lineage>
</organism>
<dbReference type="RefSeq" id="WP_068307430.1">
    <property type="nucleotide sequence ID" value="NZ_FNAK01000005.1"/>
</dbReference>
<name>A0A1G7B864_9PROT</name>
<dbReference type="AlphaFoldDB" id="A0A1G7B864"/>
<sequence>MVRILCQLIGSVFCIFGIFGMLTPIPFGLIFFMIGLLFLIPTTPWVTRLVRRTREKFATFDRAMDAVTRRAPAPYRRVLRRTEIGNFDWS</sequence>
<evidence type="ECO:0000256" key="1">
    <source>
        <dbReference type="SAM" id="Phobius"/>
    </source>
</evidence>
<evidence type="ECO:0000313" key="2">
    <source>
        <dbReference type="EMBL" id="SDE22445.1"/>
    </source>
</evidence>
<feature type="transmembrane region" description="Helical" evidence="1">
    <location>
        <begin position="29"/>
        <end position="47"/>
    </location>
</feature>
<dbReference type="EMBL" id="FNAK01000005">
    <property type="protein sequence ID" value="SDE22445.1"/>
    <property type="molecule type" value="Genomic_DNA"/>
</dbReference>